<feature type="compositionally biased region" description="Polar residues" evidence="1">
    <location>
        <begin position="173"/>
        <end position="186"/>
    </location>
</feature>
<dbReference type="InParanoid" id="A0A1D3CTY6"/>
<dbReference type="Proteomes" id="UP000095192">
    <property type="component" value="Unassembled WGS sequence"/>
</dbReference>
<dbReference type="VEuPathDB" id="ToxoDB:LOC34623172"/>
<feature type="compositionally biased region" description="Basic and acidic residues" evidence="1">
    <location>
        <begin position="116"/>
        <end position="139"/>
    </location>
</feature>
<evidence type="ECO:0000256" key="1">
    <source>
        <dbReference type="SAM" id="MobiDB-lite"/>
    </source>
</evidence>
<dbReference type="AlphaFoldDB" id="A0A1D3CTY6"/>
<evidence type="ECO:0000313" key="3">
    <source>
        <dbReference type="Proteomes" id="UP000095192"/>
    </source>
</evidence>
<sequence>MQETSTSKAETTLPPERPPPPPLPASPSSSVEQLFLPTAREPPLVPPPPPPAPRRMAAKVAKPPATATPAVAAQSAGERAEALDLVSALSLTTALDAGAQLSPGGSQASSAAAGCMHKESSEAECRHDVEEALDPDARWQKLQRRAGTDKPGRAEEIHCSAEPASAQRAALPTASSRKTESQPNPSKDSDAEEGEISDYEQPKYLPASFRGPSSSPAAPAGGNFGARQHREESETQQLEAPFLRAPAEASYPRSSAGGREERLGACGKNSFSVSSASAASPQSEASAAPDASVLDALIAARPLSSEAVLANLYSLKKSEAARPQPQTQRKPKRRTQEAEERHRQRWAEIRQRRAQAAAKRQHSKGIPVVGGNKEELLRPPPPPLVPCPPPF</sequence>
<organism evidence="2 3">
    <name type="scientific">Cyclospora cayetanensis</name>
    <dbReference type="NCBI Taxonomy" id="88456"/>
    <lineage>
        <taxon>Eukaryota</taxon>
        <taxon>Sar</taxon>
        <taxon>Alveolata</taxon>
        <taxon>Apicomplexa</taxon>
        <taxon>Conoidasida</taxon>
        <taxon>Coccidia</taxon>
        <taxon>Eucoccidiorida</taxon>
        <taxon>Eimeriorina</taxon>
        <taxon>Eimeriidae</taxon>
        <taxon>Cyclospora</taxon>
    </lineage>
</organism>
<comment type="caution">
    <text evidence="2">The sequence shown here is derived from an EMBL/GenBank/DDBJ whole genome shotgun (WGS) entry which is preliminary data.</text>
</comment>
<feature type="compositionally biased region" description="Low complexity" evidence="1">
    <location>
        <begin position="206"/>
        <end position="221"/>
    </location>
</feature>
<accession>A0A1D3CTY6</accession>
<feature type="compositionally biased region" description="Low complexity" evidence="1">
    <location>
        <begin position="98"/>
        <end position="114"/>
    </location>
</feature>
<feature type="region of interest" description="Disordered" evidence="1">
    <location>
        <begin position="270"/>
        <end position="289"/>
    </location>
</feature>
<protein>
    <submittedName>
        <fullName evidence="2">Uncharacterized protein</fullName>
    </submittedName>
</protein>
<feature type="compositionally biased region" description="Low complexity" evidence="1">
    <location>
        <begin position="54"/>
        <end position="73"/>
    </location>
</feature>
<feature type="compositionally biased region" description="Pro residues" evidence="1">
    <location>
        <begin position="15"/>
        <end position="25"/>
    </location>
</feature>
<reference evidence="2 3" key="1">
    <citation type="journal article" date="2016" name="BMC Genomics">
        <title>Comparative genomics reveals Cyclospora cayetanensis possesses coccidia-like metabolism and invasion components but unique surface antigens.</title>
        <authorList>
            <person name="Liu S."/>
            <person name="Wang L."/>
            <person name="Zheng H."/>
            <person name="Xu Z."/>
            <person name="Roellig D.M."/>
            <person name="Li N."/>
            <person name="Frace M.A."/>
            <person name="Tang K."/>
            <person name="Arrowood M.J."/>
            <person name="Moss D.M."/>
            <person name="Zhang L."/>
            <person name="Feng Y."/>
            <person name="Xiao L."/>
        </authorList>
    </citation>
    <scope>NUCLEOTIDE SEQUENCE [LARGE SCALE GENOMIC DNA]</scope>
    <source>
        <strain evidence="2 3">CHN_HEN01</strain>
    </source>
</reference>
<gene>
    <name evidence="2" type="ORF">cyc_07150</name>
</gene>
<name>A0A1D3CTY6_9EIME</name>
<feature type="region of interest" description="Disordered" evidence="1">
    <location>
        <begin position="315"/>
        <end position="391"/>
    </location>
</feature>
<dbReference type="VEuPathDB" id="ToxoDB:cyc_07150"/>
<feature type="region of interest" description="Disordered" evidence="1">
    <location>
        <begin position="98"/>
        <end position="265"/>
    </location>
</feature>
<feature type="compositionally biased region" description="Basic and acidic residues" evidence="1">
    <location>
        <begin position="146"/>
        <end position="159"/>
    </location>
</feature>
<feature type="region of interest" description="Disordered" evidence="1">
    <location>
        <begin position="1"/>
        <end position="73"/>
    </location>
</feature>
<feature type="compositionally biased region" description="Pro residues" evidence="1">
    <location>
        <begin position="378"/>
        <end position="391"/>
    </location>
</feature>
<evidence type="ECO:0000313" key="2">
    <source>
        <dbReference type="EMBL" id="OEH74659.1"/>
    </source>
</evidence>
<feature type="compositionally biased region" description="Basic and acidic residues" evidence="1">
    <location>
        <begin position="334"/>
        <end position="351"/>
    </location>
</feature>
<keyword evidence="3" id="KW-1185">Reference proteome</keyword>
<dbReference type="EMBL" id="JROU02001975">
    <property type="protein sequence ID" value="OEH74659.1"/>
    <property type="molecule type" value="Genomic_DNA"/>
</dbReference>
<proteinExistence type="predicted"/>
<feature type="compositionally biased region" description="Pro residues" evidence="1">
    <location>
        <begin position="43"/>
        <end position="53"/>
    </location>
</feature>